<feature type="coiled-coil region" evidence="1">
    <location>
        <begin position="338"/>
        <end position="365"/>
    </location>
</feature>
<feature type="region of interest" description="Disordered" evidence="2">
    <location>
        <begin position="218"/>
        <end position="294"/>
    </location>
</feature>
<gene>
    <name evidence="3" type="ORF">PG994_011319</name>
</gene>
<sequence length="441" mass="47867">MSAPAAATTVLVGTSPSSQKLTDHINHFTASGKAAVEWGGPGVGSQCLVHPDPRNRHITFEACLEQDGPQYFSFFRLRVPVMHMHLHAIVLYIHIPPNHISSLEWTFGDTTVNPAVQSKLGSNLTHLRFHLKEPAQVIVPDQVPLKPKKPATATILKALGSLTTALDITIYLEHTTLSKARLGSIAGAIQPGLSRPVARYGDLHRLYQGMGGSILSAAAKPDNADSDIAAPAQAESPPSYDEIGPGPPMPPVAPGCVKEPDSRKRPYKRRRQCSASSTQTDDDSPLSTHMPGALWKNQVCRSAKGDAMASMGRLDDGEALPTWAQNLFTELAELKGVVSMQERVIQDLQLKLVTLEDQAATQDNEQAVLQRRMDEADVAIVDLDATATQQGECLSELEDGLASLQEDWESLSGRRAPELEQVKEELRAEVMSRLRNALESP</sequence>
<evidence type="ECO:0000313" key="4">
    <source>
        <dbReference type="Proteomes" id="UP001480595"/>
    </source>
</evidence>
<organism evidence="3 4">
    <name type="scientific">Apiospora phragmitis</name>
    <dbReference type="NCBI Taxonomy" id="2905665"/>
    <lineage>
        <taxon>Eukaryota</taxon>
        <taxon>Fungi</taxon>
        <taxon>Dikarya</taxon>
        <taxon>Ascomycota</taxon>
        <taxon>Pezizomycotina</taxon>
        <taxon>Sordariomycetes</taxon>
        <taxon>Xylariomycetidae</taxon>
        <taxon>Amphisphaeriales</taxon>
        <taxon>Apiosporaceae</taxon>
        <taxon>Apiospora</taxon>
    </lineage>
</organism>
<keyword evidence="4" id="KW-1185">Reference proteome</keyword>
<evidence type="ECO:0000256" key="1">
    <source>
        <dbReference type="SAM" id="Coils"/>
    </source>
</evidence>
<dbReference type="EMBL" id="JAQQWL010000011">
    <property type="protein sequence ID" value="KAK8049589.1"/>
    <property type="molecule type" value="Genomic_DNA"/>
</dbReference>
<keyword evidence="1" id="KW-0175">Coiled coil</keyword>
<proteinExistence type="predicted"/>
<dbReference type="GeneID" id="92095791"/>
<protein>
    <submittedName>
        <fullName evidence="3">Uncharacterized protein</fullName>
    </submittedName>
</protein>
<dbReference type="Proteomes" id="UP001480595">
    <property type="component" value="Unassembled WGS sequence"/>
</dbReference>
<evidence type="ECO:0000313" key="3">
    <source>
        <dbReference type="EMBL" id="KAK8049589.1"/>
    </source>
</evidence>
<dbReference type="RefSeq" id="XP_066711838.1">
    <property type="nucleotide sequence ID" value="XM_066862728.1"/>
</dbReference>
<accession>A0ABR1TSH3</accession>
<evidence type="ECO:0000256" key="2">
    <source>
        <dbReference type="SAM" id="MobiDB-lite"/>
    </source>
</evidence>
<name>A0ABR1TSH3_9PEZI</name>
<reference evidence="3 4" key="1">
    <citation type="submission" date="2023-01" db="EMBL/GenBank/DDBJ databases">
        <title>Analysis of 21 Apiospora genomes using comparative genomics revels a genus with tremendous synthesis potential of carbohydrate active enzymes and secondary metabolites.</title>
        <authorList>
            <person name="Sorensen T."/>
        </authorList>
    </citation>
    <scope>NUCLEOTIDE SEQUENCE [LARGE SCALE GENOMIC DNA]</scope>
    <source>
        <strain evidence="3 4">CBS 135458</strain>
    </source>
</reference>
<comment type="caution">
    <text evidence="3">The sequence shown here is derived from an EMBL/GenBank/DDBJ whole genome shotgun (WGS) entry which is preliminary data.</text>
</comment>